<dbReference type="GO" id="GO:0016020">
    <property type="term" value="C:membrane"/>
    <property type="evidence" value="ECO:0007669"/>
    <property type="project" value="InterPro"/>
</dbReference>
<dbReference type="PANTHER" id="PTHR32089">
    <property type="entry name" value="METHYL-ACCEPTING CHEMOTAXIS PROTEIN MCPB"/>
    <property type="match status" value="1"/>
</dbReference>
<dbReference type="SUPFAM" id="SSF141371">
    <property type="entry name" value="PilZ domain-like"/>
    <property type="match status" value="1"/>
</dbReference>
<dbReference type="Pfam" id="PF07238">
    <property type="entry name" value="PilZ"/>
    <property type="match status" value="1"/>
</dbReference>
<evidence type="ECO:0000313" key="6">
    <source>
        <dbReference type="Proteomes" id="UP000631694"/>
    </source>
</evidence>
<evidence type="ECO:0000313" key="5">
    <source>
        <dbReference type="EMBL" id="MBH0237619.1"/>
    </source>
</evidence>
<feature type="domain" description="Methyl-accepting transducer" evidence="4">
    <location>
        <begin position="19"/>
        <end position="241"/>
    </location>
</feature>
<comment type="similarity">
    <text evidence="2">Belongs to the methyl-accepting chemotaxis (MCP) protein family.</text>
</comment>
<proteinExistence type="inferred from homology"/>
<dbReference type="GO" id="GO:0007165">
    <property type="term" value="P:signal transduction"/>
    <property type="evidence" value="ECO:0007669"/>
    <property type="project" value="UniProtKB-KW"/>
</dbReference>
<gene>
    <name evidence="5" type="ORF">I5731_07300</name>
</gene>
<dbReference type="AlphaFoldDB" id="A0A931I1D8"/>
<dbReference type="Proteomes" id="UP000631694">
    <property type="component" value="Unassembled WGS sequence"/>
</dbReference>
<organism evidence="5 6">
    <name type="scientific">Methylobrevis albus</name>
    <dbReference type="NCBI Taxonomy" id="2793297"/>
    <lineage>
        <taxon>Bacteria</taxon>
        <taxon>Pseudomonadati</taxon>
        <taxon>Pseudomonadota</taxon>
        <taxon>Alphaproteobacteria</taxon>
        <taxon>Hyphomicrobiales</taxon>
        <taxon>Pleomorphomonadaceae</taxon>
        <taxon>Methylobrevis</taxon>
    </lineage>
</organism>
<dbReference type="InterPro" id="IPR004089">
    <property type="entry name" value="MCPsignal_dom"/>
</dbReference>
<keyword evidence="1 3" id="KW-0807">Transducer</keyword>
<accession>A0A931I1D8</accession>
<protein>
    <submittedName>
        <fullName evidence="5">PilZ domain-containing protein</fullName>
    </submittedName>
</protein>
<dbReference type="InterPro" id="IPR004090">
    <property type="entry name" value="Chemotax_Me-accpt_rcpt"/>
</dbReference>
<dbReference type="PRINTS" id="PR00260">
    <property type="entry name" value="CHEMTRNSDUCR"/>
</dbReference>
<evidence type="ECO:0000256" key="3">
    <source>
        <dbReference type="PROSITE-ProRule" id="PRU00284"/>
    </source>
</evidence>
<sequence length="541" mass="57493">MLDLVEEDIARSRLRLEAASADVADFIRHGAELAGRVAGDADTLATTIGSAVAAVDALGASYGHVVEAGQSIGGEIGKVKTLSVAAQDGARRAGDGVEELRAAIARIGVVVGLIAKVAKQTNLLALNATIEAERAGEAGRGFAIVAKEVKSLSRETQEATDEITGTIAALQAAAKRSGGSVAEVIEIIAQLSPSFARVADLVAAQEQRVAHAAASADEVRAFVETVASRADDMKRNSIASAEAVGGVRGAAETLRDTSLRTSQRLVTVLRQTPAADRRRHDRFPLANRVTLSRGGSLVRGVSVDLSRGGMLVRPAEAGARLDGRCIAEVQGVGRIEARVVGQSPIGLHLAFAEGPETDRLVGAAVDRLQAEYQPLIDRATTTARKIEEIFTAALAEGAIDARALFDTDYVAIPGTDPQQFDTAAMPFLERVLRPLQDGLLGEDERMVFCAAVDRNGLLPVHNPAFSKPQRPGEPVWNNANARNRRIFDDRTGLLAARNSRPFLIQAYTRDMGDRQVEMKEVDAPIVVGGRHWGGFRTAYRF</sequence>
<evidence type="ECO:0000256" key="1">
    <source>
        <dbReference type="ARBA" id="ARBA00023224"/>
    </source>
</evidence>
<dbReference type="GO" id="GO:0035438">
    <property type="term" value="F:cyclic-di-GMP binding"/>
    <property type="evidence" value="ECO:0007669"/>
    <property type="project" value="InterPro"/>
</dbReference>
<keyword evidence="6" id="KW-1185">Reference proteome</keyword>
<dbReference type="PANTHER" id="PTHR32089:SF112">
    <property type="entry name" value="LYSOZYME-LIKE PROTEIN-RELATED"/>
    <property type="match status" value="1"/>
</dbReference>
<evidence type="ECO:0000256" key="2">
    <source>
        <dbReference type="ARBA" id="ARBA00029447"/>
    </source>
</evidence>
<dbReference type="GO" id="GO:0004888">
    <property type="term" value="F:transmembrane signaling receptor activity"/>
    <property type="evidence" value="ECO:0007669"/>
    <property type="project" value="InterPro"/>
</dbReference>
<dbReference type="EMBL" id="JADZLT010000048">
    <property type="protein sequence ID" value="MBH0237619.1"/>
    <property type="molecule type" value="Genomic_DNA"/>
</dbReference>
<dbReference type="InterPro" id="IPR009875">
    <property type="entry name" value="PilZ_domain"/>
</dbReference>
<dbReference type="PROSITE" id="PS50111">
    <property type="entry name" value="CHEMOTAXIS_TRANSDUC_2"/>
    <property type="match status" value="1"/>
</dbReference>
<dbReference type="GO" id="GO:0006935">
    <property type="term" value="P:chemotaxis"/>
    <property type="evidence" value="ECO:0007669"/>
    <property type="project" value="InterPro"/>
</dbReference>
<dbReference type="Pfam" id="PF00015">
    <property type="entry name" value="MCPsignal"/>
    <property type="match status" value="1"/>
</dbReference>
<evidence type="ECO:0000259" key="4">
    <source>
        <dbReference type="PROSITE" id="PS50111"/>
    </source>
</evidence>
<reference evidence="5" key="1">
    <citation type="submission" date="2020-12" db="EMBL/GenBank/DDBJ databases">
        <title>Methylobrevis albus sp. nov., isolated from fresh water lack sediment.</title>
        <authorList>
            <person name="Zou Q."/>
        </authorList>
    </citation>
    <scope>NUCLEOTIDE SEQUENCE</scope>
    <source>
        <strain evidence="5">L22</strain>
    </source>
</reference>
<name>A0A931I1D8_9HYPH</name>
<comment type="caution">
    <text evidence="5">The sequence shown here is derived from an EMBL/GenBank/DDBJ whole genome shotgun (WGS) entry which is preliminary data.</text>
</comment>
<dbReference type="SUPFAM" id="SSF58104">
    <property type="entry name" value="Methyl-accepting chemotaxis protein (MCP) signaling domain"/>
    <property type="match status" value="1"/>
</dbReference>
<dbReference type="Gene3D" id="1.10.287.950">
    <property type="entry name" value="Methyl-accepting chemotaxis protein"/>
    <property type="match status" value="1"/>
</dbReference>
<dbReference type="SMART" id="SM00283">
    <property type="entry name" value="MA"/>
    <property type="match status" value="1"/>
</dbReference>